<evidence type="ECO:0000313" key="3">
    <source>
        <dbReference type="Proteomes" id="UP000651057"/>
    </source>
</evidence>
<reference evidence="2" key="1">
    <citation type="submission" date="2021-01" db="EMBL/GenBank/DDBJ databases">
        <authorList>
            <person name="Zhong Y.L."/>
        </authorList>
    </citation>
    <scope>NUCLEOTIDE SEQUENCE</scope>
    <source>
        <strain evidence="2">KCTC 23302</strain>
    </source>
</reference>
<evidence type="ECO:0008006" key="4">
    <source>
        <dbReference type="Google" id="ProtNLM"/>
    </source>
</evidence>
<feature type="chain" id="PRO_5037460363" description="DUF1579 domain-containing protein" evidence="1">
    <location>
        <begin position="26"/>
        <end position="189"/>
    </location>
</feature>
<dbReference type="EMBL" id="JAERQJ010000008">
    <property type="protein sequence ID" value="MBL0685479.1"/>
    <property type="molecule type" value="Genomic_DNA"/>
</dbReference>
<feature type="signal peptide" evidence="1">
    <location>
        <begin position="1"/>
        <end position="25"/>
    </location>
</feature>
<dbReference type="AlphaFoldDB" id="A0A937D7F9"/>
<protein>
    <recommendedName>
        <fullName evidence="4">DUF1579 domain-containing protein</fullName>
    </recommendedName>
</protein>
<gene>
    <name evidence="2" type="ORF">JJQ60_18235</name>
</gene>
<accession>A0A937D7F9</accession>
<sequence length="189" mass="21834">MNINKLNSISLFFIVIISGLFQIHAQTENDESQRAHFEKIANYLTQGSGKWTGENKKYNPDNPKSPKAFGLWFERPIKNLLTIKIVAYQKDSTIISSQGIFSWHPIKKQFIHVTADRGDGFSEGISEFPNDSTFISTMIVYRPNGAFFDHKDENFIVSENVHRNTSFGKDEQGNWIEKGRWTWTRDPEE</sequence>
<evidence type="ECO:0000256" key="1">
    <source>
        <dbReference type="SAM" id="SignalP"/>
    </source>
</evidence>
<keyword evidence="1" id="KW-0732">Signal</keyword>
<dbReference type="RefSeq" id="WP_201923609.1">
    <property type="nucleotide sequence ID" value="NZ_BAABAX010000002.1"/>
</dbReference>
<evidence type="ECO:0000313" key="2">
    <source>
        <dbReference type="EMBL" id="MBL0685479.1"/>
    </source>
</evidence>
<name>A0A937D7F9_9FLAO</name>
<proteinExistence type="predicted"/>
<organism evidence="2 3">
    <name type="scientific">Aquimarina mytili</name>
    <dbReference type="NCBI Taxonomy" id="874423"/>
    <lineage>
        <taxon>Bacteria</taxon>
        <taxon>Pseudomonadati</taxon>
        <taxon>Bacteroidota</taxon>
        <taxon>Flavobacteriia</taxon>
        <taxon>Flavobacteriales</taxon>
        <taxon>Flavobacteriaceae</taxon>
        <taxon>Aquimarina</taxon>
    </lineage>
</organism>
<dbReference type="Proteomes" id="UP000651057">
    <property type="component" value="Unassembled WGS sequence"/>
</dbReference>
<keyword evidence="3" id="KW-1185">Reference proteome</keyword>
<comment type="caution">
    <text evidence="2">The sequence shown here is derived from an EMBL/GenBank/DDBJ whole genome shotgun (WGS) entry which is preliminary data.</text>
</comment>